<dbReference type="PANTHER" id="PTHR43095">
    <property type="entry name" value="SUGAR KINASE"/>
    <property type="match status" value="1"/>
</dbReference>
<sequence length="398" mass="41424">MSAGGETLLGIDLGTSSVKVALFDPAGRRLAGARAAYPLDAPRPGWAETNPRAWWAAVCAAVREVTAASERNVGAIGLSGQMHGLVLVDGRGDPVRPAITWADTRAAGLRSEWARLAPAVLGRLGNPFSPGMAGVLLGWLARHEPERLRAASVALQPKDYLRLRLTGLAATEHTDASATLLYDLTTRAWLTDLAVDLRIDPALLPRINEAAEIAGPLTTDAAADLGLRAGIPVAHGLADTAAAMLGSGLVTPGTVQLTLGTGGQFVTPVAAPAPAAERGIHSYAAESGWYEMAAILGGGLALDWVRRLLGYEWPEFYDLAARPIGPGAPLFLPHLVGERTPYLRPDLRGAWVGLDLGHDRSDLARAALEGVALALRTAHAALGGRPAGDLWLAGGGTT</sequence>
<dbReference type="SUPFAM" id="SSF53067">
    <property type="entry name" value="Actin-like ATPase domain"/>
    <property type="match status" value="2"/>
</dbReference>
<dbReference type="Proteomes" id="UP000298313">
    <property type="component" value="Unassembled WGS sequence"/>
</dbReference>
<comment type="caution">
    <text evidence="8">The sequence shown here is derived from an EMBL/GenBank/DDBJ whole genome shotgun (WGS) entry which is preliminary data.</text>
</comment>
<evidence type="ECO:0000256" key="5">
    <source>
        <dbReference type="RuleBase" id="RU003733"/>
    </source>
</evidence>
<dbReference type="Pfam" id="PF02782">
    <property type="entry name" value="FGGY_C"/>
    <property type="match status" value="1"/>
</dbReference>
<dbReference type="InterPro" id="IPR050406">
    <property type="entry name" value="FGGY_Carb_Kinase"/>
</dbReference>
<evidence type="ECO:0000259" key="7">
    <source>
        <dbReference type="Pfam" id="PF02782"/>
    </source>
</evidence>
<dbReference type="GO" id="GO:0016773">
    <property type="term" value="F:phosphotransferase activity, alcohol group as acceptor"/>
    <property type="evidence" value="ECO:0007669"/>
    <property type="project" value="InterPro"/>
</dbReference>
<dbReference type="InterPro" id="IPR043129">
    <property type="entry name" value="ATPase_NBD"/>
</dbReference>
<keyword evidence="3 5" id="KW-0808">Transferase</keyword>
<dbReference type="CDD" id="cd07808">
    <property type="entry name" value="ASKHA_NBD_FGGY_EcXK-like"/>
    <property type="match status" value="1"/>
</dbReference>
<dbReference type="InterPro" id="IPR018483">
    <property type="entry name" value="Carb_kinase_FGGY_CS"/>
</dbReference>
<dbReference type="GO" id="GO:0016301">
    <property type="term" value="F:kinase activity"/>
    <property type="evidence" value="ECO:0007669"/>
    <property type="project" value="UniProtKB-KW"/>
</dbReference>
<keyword evidence="2" id="KW-0119">Carbohydrate metabolism</keyword>
<proteinExistence type="inferred from homology"/>
<evidence type="ECO:0000313" key="8">
    <source>
        <dbReference type="EMBL" id="TFD79663.1"/>
    </source>
</evidence>
<evidence type="ECO:0000256" key="1">
    <source>
        <dbReference type="ARBA" id="ARBA00009156"/>
    </source>
</evidence>
<dbReference type="AlphaFoldDB" id="A0A4R9BBJ2"/>
<dbReference type="GO" id="GO:0042732">
    <property type="term" value="P:D-xylose metabolic process"/>
    <property type="evidence" value="ECO:0007669"/>
    <property type="project" value="UniProtKB-KW"/>
</dbReference>
<dbReference type="InterPro" id="IPR018485">
    <property type="entry name" value="FGGY_C"/>
</dbReference>
<dbReference type="RefSeq" id="WP_134522839.1">
    <property type="nucleotide sequence ID" value="NZ_SOHH01000051.1"/>
</dbReference>
<gene>
    <name evidence="8" type="ORF">E3T48_05600</name>
</gene>
<feature type="domain" description="Carbohydrate kinase FGGY C-terminal" evidence="7">
    <location>
        <begin position="258"/>
        <end position="397"/>
    </location>
</feature>
<evidence type="ECO:0000259" key="6">
    <source>
        <dbReference type="Pfam" id="PF00370"/>
    </source>
</evidence>
<reference evidence="8 9" key="1">
    <citation type="submission" date="2019-03" db="EMBL/GenBank/DDBJ databases">
        <title>Genomics of glacier-inhabiting Cryobacterium strains.</title>
        <authorList>
            <person name="Liu Q."/>
            <person name="Xin Y.-H."/>
        </authorList>
    </citation>
    <scope>NUCLEOTIDE SEQUENCE [LARGE SCALE GENOMIC DNA]</scope>
    <source>
        <strain evidence="8 9">Hh4</strain>
    </source>
</reference>
<evidence type="ECO:0000256" key="4">
    <source>
        <dbReference type="ARBA" id="ARBA00022777"/>
    </source>
</evidence>
<feature type="non-terminal residue" evidence="8">
    <location>
        <position position="398"/>
    </location>
</feature>
<comment type="similarity">
    <text evidence="1 5">Belongs to the FGGY kinase family.</text>
</comment>
<protein>
    <submittedName>
        <fullName evidence="8">Xylulose kinase</fullName>
    </submittedName>
</protein>
<dbReference type="Gene3D" id="3.30.420.40">
    <property type="match status" value="2"/>
</dbReference>
<keyword evidence="4 5" id="KW-0418">Kinase</keyword>
<name>A0A4R9BBJ2_9MICO</name>
<keyword evidence="9" id="KW-1185">Reference proteome</keyword>
<accession>A0A4R9BBJ2</accession>
<dbReference type="EMBL" id="SOHH01000051">
    <property type="protein sequence ID" value="TFD79663.1"/>
    <property type="molecule type" value="Genomic_DNA"/>
</dbReference>
<dbReference type="PROSITE" id="PS00445">
    <property type="entry name" value="FGGY_KINASES_2"/>
    <property type="match status" value="1"/>
</dbReference>
<dbReference type="PANTHER" id="PTHR43095:SF5">
    <property type="entry name" value="XYLULOSE KINASE"/>
    <property type="match status" value="1"/>
</dbReference>
<evidence type="ECO:0000313" key="9">
    <source>
        <dbReference type="Proteomes" id="UP000298313"/>
    </source>
</evidence>
<evidence type="ECO:0000256" key="2">
    <source>
        <dbReference type="ARBA" id="ARBA00022629"/>
    </source>
</evidence>
<feature type="domain" description="Carbohydrate kinase FGGY N-terminal" evidence="6">
    <location>
        <begin position="8"/>
        <end position="246"/>
    </location>
</feature>
<dbReference type="InterPro" id="IPR018484">
    <property type="entry name" value="FGGY_N"/>
</dbReference>
<dbReference type="Pfam" id="PF00370">
    <property type="entry name" value="FGGY_N"/>
    <property type="match status" value="1"/>
</dbReference>
<dbReference type="OrthoDB" id="9782710at2"/>
<keyword evidence="2" id="KW-0859">Xylose metabolism</keyword>
<organism evidence="8 9">
    <name type="scientific">Cryobacterium fucosi</name>
    <dbReference type="NCBI Taxonomy" id="1259157"/>
    <lineage>
        <taxon>Bacteria</taxon>
        <taxon>Bacillati</taxon>
        <taxon>Actinomycetota</taxon>
        <taxon>Actinomycetes</taxon>
        <taxon>Micrococcales</taxon>
        <taxon>Microbacteriaceae</taxon>
        <taxon>Cryobacterium</taxon>
    </lineage>
</organism>
<evidence type="ECO:0000256" key="3">
    <source>
        <dbReference type="ARBA" id="ARBA00022679"/>
    </source>
</evidence>